<dbReference type="InterPro" id="IPR050900">
    <property type="entry name" value="Transposase_IS3/IS150/IS904"/>
</dbReference>
<dbReference type="InterPro" id="IPR036397">
    <property type="entry name" value="RNaseH_sf"/>
</dbReference>
<comment type="caution">
    <text evidence="2">The sequence shown here is derived from an EMBL/GenBank/DDBJ whole genome shotgun (WGS) entry which is preliminary data.</text>
</comment>
<sequence>MHVYLAAIIDVYSHRIVGYAIGKTLCPELTITALKMAIATRKTDNLIHHSDQAFNIPVKII</sequence>
<dbReference type="InterPro" id="IPR001584">
    <property type="entry name" value="Integrase_cat-core"/>
</dbReference>
<dbReference type="EMBL" id="BARU01041818">
    <property type="protein sequence ID" value="GAH78260.1"/>
    <property type="molecule type" value="Genomic_DNA"/>
</dbReference>
<protein>
    <recommendedName>
        <fullName evidence="1">Integrase catalytic domain-containing protein</fullName>
    </recommendedName>
</protein>
<dbReference type="Gene3D" id="3.30.420.10">
    <property type="entry name" value="Ribonuclease H-like superfamily/Ribonuclease H"/>
    <property type="match status" value="1"/>
</dbReference>
<feature type="domain" description="Integrase catalytic" evidence="1">
    <location>
        <begin position="3"/>
        <end position="53"/>
    </location>
</feature>
<gene>
    <name evidence="2" type="ORF">S03H2_64388</name>
</gene>
<name>X1J9S0_9ZZZZ</name>
<organism evidence="2">
    <name type="scientific">marine sediment metagenome</name>
    <dbReference type="NCBI Taxonomy" id="412755"/>
    <lineage>
        <taxon>unclassified sequences</taxon>
        <taxon>metagenomes</taxon>
        <taxon>ecological metagenomes</taxon>
    </lineage>
</organism>
<reference evidence="2" key="1">
    <citation type="journal article" date="2014" name="Front. Microbiol.">
        <title>High frequency of phylogenetically diverse reductive dehalogenase-homologous genes in deep subseafloor sedimentary metagenomes.</title>
        <authorList>
            <person name="Kawai M."/>
            <person name="Futagami T."/>
            <person name="Toyoda A."/>
            <person name="Takaki Y."/>
            <person name="Nishi S."/>
            <person name="Hori S."/>
            <person name="Arai W."/>
            <person name="Tsubouchi T."/>
            <person name="Morono Y."/>
            <person name="Uchiyama I."/>
            <person name="Ito T."/>
            <person name="Fujiyama A."/>
            <person name="Inagaki F."/>
            <person name="Takami H."/>
        </authorList>
    </citation>
    <scope>NUCLEOTIDE SEQUENCE</scope>
    <source>
        <strain evidence="2">Expedition CK06-06</strain>
    </source>
</reference>
<dbReference type="SUPFAM" id="SSF53098">
    <property type="entry name" value="Ribonuclease H-like"/>
    <property type="match status" value="1"/>
</dbReference>
<evidence type="ECO:0000259" key="1">
    <source>
        <dbReference type="Pfam" id="PF00665"/>
    </source>
</evidence>
<dbReference type="GO" id="GO:0015074">
    <property type="term" value="P:DNA integration"/>
    <property type="evidence" value="ECO:0007669"/>
    <property type="project" value="InterPro"/>
</dbReference>
<dbReference type="GO" id="GO:0003676">
    <property type="term" value="F:nucleic acid binding"/>
    <property type="evidence" value="ECO:0007669"/>
    <property type="project" value="InterPro"/>
</dbReference>
<proteinExistence type="predicted"/>
<accession>X1J9S0</accession>
<evidence type="ECO:0000313" key="2">
    <source>
        <dbReference type="EMBL" id="GAH78260.1"/>
    </source>
</evidence>
<dbReference type="AlphaFoldDB" id="X1J9S0"/>
<dbReference type="Pfam" id="PF00665">
    <property type="entry name" value="rve"/>
    <property type="match status" value="1"/>
</dbReference>
<dbReference type="InterPro" id="IPR012337">
    <property type="entry name" value="RNaseH-like_sf"/>
</dbReference>
<dbReference type="PANTHER" id="PTHR46889">
    <property type="entry name" value="TRANSPOSASE INSF FOR INSERTION SEQUENCE IS3B-RELATED"/>
    <property type="match status" value="1"/>
</dbReference>